<evidence type="ECO:0000259" key="10">
    <source>
        <dbReference type="PROSITE" id="PS51485"/>
    </source>
</evidence>
<comment type="similarity">
    <text evidence="8">Belongs to the early nodulin-like (ENODL) family.</text>
</comment>
<dbReference type="Gene3D" id="2.60.40.420">
    <property type="entry name" value="Cupredoxins - blue copper proteins"/>
    <property type="match status" value="1"/>
</dbReference>
<keyword evidence="2" id="KW-0336">GPI-anchor</keyword>
<dbReference type="InterPro" id="IPR041846">
    <property type="entry name" value="ENL_dom"/>
</dbReference>
<dbReference type="GO" id="GO:0005886">
    <property type="term" value="C:plasma membrane"/>
    <property type="evidence" value="ECO:0007669"/>
    <property type="project" value="TreeGrafter"/>
</dbReference>
<keyword evidence="4" id="KW-0472">Membrane</keyword>
<organism evidence="11 12">
    <name type="scientific">Stephania japonica</name>
    <dbReference type="NCBI Taxonomy" id="461633"/>
    <lineage>
        <taxon>Eukaryota</taxon>
        <taxon>Viridiplantae</taxon>
        <taxon>Streptophyta</taxon>
        <taxon>Embryophyta</taxon>
        <taxon>Tracheophyta</taxon>
        <taxon>Spermatophyta</taxon>
        <taxon>Magnoliopsida</taxon>
        <taxon>Ranunculales</taxon>
        <taxon>Menispermaceae</taxon>
        <taxon>Menispermoideae</taxon>
        <taxon>Cissampelideae</taxon>
        <taxon>Stephania</taxon>
    </lineage>
</organism>
<dbReference type="InterPro" id="IPR003245">
    <property type="entry name" value="Phytocyanin_dom"/>
</dbReference>
<dbReference type="PANTHER" id="PTHR33021">
    <property type="entry name" value="BLUE COPPER PROTEIN"/>
    <property type="match status" value="1"/>
</dbReference>
<keyword evidence="7" id="KW-0449">Lipoprotein</keyword>
<name>A0AAP0PM26_9MAGN</name>
<keyword evidence="12" id="KW-1185">Reference proteome</keyword>
<keyword evidence="5" id="KW-1015">Disulfide bond</keyword>
<accession>A0AAP0PM26</accession>
<evidence type="ECO:0000256" key="2">
    <source>
        <dbReference type="ARBA" id="ARBA00022622"/>
    </source>
</evidence>
<evidence type="ECO:0000256" key="8">
    <source>
        <dbReference type="ARBA" id="ARBA00035011"/>
    </source>
</evidence>
<dbReference type="GO" id="GO:0012505">
    <property type="term" value="C:endomembrane system"/>
    <property type="evidence" value="ECO:0007669"/>
    <property type="project" value="UniProtKB-SubCell"/>
</dbReference>
<keyword evidence="6" id="KW-0325">Glycoprotein</keyword>
<evidence type="ECO:0000256" key="3">
    <source>
        <dbReference type="ARBA" id="ARBA00022729"/>
    </source>
</evidence>
<protein>
    <recommendedName>
        <fullName evidence="10">Phytocyanin domain-containing protein</fullName>
    </recommendedName>
</protein>
<dbReference type="PROSITE" id="PS51485">
    <property type="entry name" value="PHYTOCYANIN"/>
    <property type="match status" value="1"/>
</dbReference>
<reference evidence="11 12" key="1">
    <citation type="submission" date="2024-01" db="EMBL/GenBank/DDBJ databases">
        <title>Genome assemblies of Stephania.</title>
        <authorList>
            <person name="Yang L."/>
        </authorList>
    </citation>
    <scope>NUCLEOTIDE SEQUENCE [LARGE SCALE GENOMIC DNA]</scope>
    <source>
        <strain evidence="11">QJT</strain>
        <tissue evidence="11">Leaf</tissue>
    </source>
</reference>
<dbReference type="CDD" id="cd11019">
    <property type="entry name" value="OsENODL1_like"/>
    <property type="match status" value="1"/>
</dbReference>
<dbReference type="SUPFAM" id="SSF49503">
    <property type="entry name" value="Cupredoxins"/>
    <property type="match status" value="1"/>
</dbReference>
<comment type="caution">
    <text evidence="11">The sequence shown here is derived from an EMBL/GenBank/DDBJ whole genome shotgun (WGS) entry which is preliminary data.</text>
</comment>
<dbReference type="PANTHER" id="PTHR33021:SF44">
    <property type="entry name" value="EARLY NODULIN-LIKE PROTEIN 8"/>
    <property type="match status" value="1"/>
</dbReference>
<evidence type="ECO:0000256" key="6">
    <source>
        <dbReference type="ARBA" id="ARBA00023180"/>
    </source>
</evidence>
<evidence type="ECO:0000256" key="1">
    <source>
        <dbReference type="ARBA" id="ARBA00004589"/>
    </source>
</evidence>
<dbReference type="Pfam" id="PF02298">
    <property type="entry name" value="Cu_bind_like"/>
    <property type="match status" value="1"/>
</dbReference>
<comment type="subcellular location">
    <subcellularLocation>
        <location evidence="9">Endomembrane system</location>
        <topology evidence="9">Lipid-anchor</topology>
    </subcellularLocation>
    <subcellularLocation>
        <location evidence="1">Membrane</location>
        <topology evidence="1">Lipid-anchor</topology>
        <topology evidence="1">GPI-anchor</topology>
    </subcellularLocation>
</comment>
<evidence type="ECO:0000256" key="5">
    <source>
        <dbReference type="ARBA" id="ARBA00023157"/>
    </source>
</evidence>
<evidence type="ECO:0000313" key="11">
    <source>
        <dbReference type="EMBL" id="KAK9145721.1"/>
    </source>
</evidence>
<dbReference type="InterPro" id="IPR039391">
    <property type="entry name" value="Phytocyanin-like"/>
</dbReference>
<keyword evidence="3" id="KW-0732">Signal</keyword>
<evidence type="ECO:0000256" key="7">
    <source>
        <dbReference type="ARBA" id="ARBA00023288"/>
    </source>
</evidence>
<dbReference type="AlphaFoldDB" id="A0AAP0PM26"/>
<evidence type="ECO:0000256" key="9">
    <source>
        <dbReference type="ARBA" id="ARBA00037868"/>
    </source>
</evidence>
<dbReference type="GO" id="GO:0009055">
    <property type="term" value="F:electron transfer activity"/>
    <property type="evidence" value="ECO:0007669"/>
    <property type="project" value="InterPro"/>
</dbReference>
<dbReference type="InterPro" id="IPR008972">
    <property type="entry name" value="Cupredoxin"/>
</dbReference>
<dbReference type="EMBL" id="JBBNAE010000002">
    <property type="protein sequence ID" value="KAK9145721.1"/>
    <property type="molecule type" value="Genomic_DNA"/>
</dbReference>
<dbReference type="FunFam" id="2.60.40.420:FF:000010">
    <property type="entry name" value="Early nodulin-like protein 1"/>
    <property type="match status" value="1"/>
</dbReference>
<evidence type="ECO:0000313" key="12">
    <source>
        <dbReference type="Proteomes" id="UP001417504"/>
    </source>
</evidence>
<feature type="domain" description="Phytocyanin" evidence="10">
    <location>
        <begin position="29"/>
        <end position="133"/>
    </location>
</feature>
<evidence type="ECO:0000256" key="4">
    <source>
        <dbReference type="ARBA" id="ARBA00023136"/>
    </source>
</evidence>
<proteinExistence type="inferred from homology"/>
<sequence>MGDLRIPKHQIFFAFQLLVSFQINKVICYQYKVGDLDAWGIPTAANPRVYTYWSQNHNFKLGDSLLFLYPPSQDSVIQVTEQSFKACNTKEPVLYMGDGNSLFNITSTGKFYFTSGNSQHCLKGQKLEISVLSGDGSALSPSNSQSSSMPDSAAAPSYPTVFGSIPASNITSPSSSTILRSSSSLIFASFIGSIIFALII</sequence>
<dbReference type="GO" id="GO:0098552">
    <property type="term" value="C:side of membrane"/>
    <property type="evidence" value="ECO:0007669"/>
    <property type="project" value="UniProtKB-KW"/>
</dbReference>
<gene>
    <name evidence="11" type="ORF">Sjap_005624</name>
</gene>
<dbReference type="Proteomes" id="UP001417504">
    <property type="component" value="Unassembled WGS sequence"/>
</dbReference>